<evidence type="ECO:0000256" key="4">
    <source>
        <dbReference type="ARBA" id="ARBA00022553"/>
    </source>
</evidence>
<dbReference type="Pfam" id="PF00550">
    <property type="entry name" value="PP-binding"/>
    <property type="match status" value="3"/>
</dbReference>
<dbReference type="CDD" id="cd08649">
    <property type="entry name" value="FMT_core_NRPS_like"/>
    <property type="match status" value="1"/>
</dbReference>
<dbReference type="CDD" id="cd19540">
    <property type="entry name" value="LCL_NRPS-like"/>
    <property type="match status" value="1"/>
</dbReference>
<dbReference type="FunFam" id="3.40.50.12780:FF:000012">
    <property type="entry name" value="Non-ribosomal peptide synthetase"/>
    <property type="match status" value="1"/>
</dbReference>
<dbReference type="FunFam" id="2.30.38.10:FF:000001">
    <property type="entry name" value="Non-ribosomal peptide synthetase PvdI"/>
    <property type="match status" value="3"/>
</dbReference>
<dbReference type="SUPFAM" id="SSF50486">
    <property type="entry name" value="FMT C-terminal domain-like"/>
    <property type="match status" value="1"/>
</dbReference>
<feature type="domain" description="Carrier" evidence="8">
    <location>
        <begin position="1103"/>
        <end position="1177"/>
    </location>
</feature>
<dbReference type="SUPFAM" id="SSF47336">
    <property type="entry name" value="ACP-like"/>
    <property type="match status" value="3"/>
</dbReference>
<keyword evidence="5" id="KW-0479">Metal-binding</keyword>
<dbReference type="GO" id="GO:0003824">
    <property type="term" value="F:catalytic activity"/>
    <property type="evidence" value="ECO:0007669"/>
    <property type="project" value="InterPro"/>
</dbReference>
<dbReference type="InterPro" id="IPR002376">
    <property type="entry name" value="Formyl_transf_N"/>
</dbReference>
<dbReference type="Gene3D" id="3.40.50.150">
    <property type="entry name" value="Vaccinia Virus protein VP39"/>
    <property type="match status" value="1"/>
</dbReference>
<dbReference type="PROSITE" id="PS50075">
    <property type="entry name" value="CARRIER"/>
    <property type="match status" value="3"/>
</dbReference>
<evidence type="ECO:0000313" key="9">
    <source>
        <dbReference type="EMBL" id="ACM39347.1"/>
    </source>
</evidence>
<dbReference type="PANTHER" id="PTHR45527">
    <property type="entry name" value="NONRIBOSOMAL PEPTIDE SYNTHETASE"/>
    <property type="match status" value="1"/>
</dbReference>
<dbReference type="InterPro" id="IPR000873">
    <property type="entry name" value="AMP-dep_synth/lig_dom"/>
</dbReference>
<dbReference type="PROSITE" id="PS00012">
    <property type="entry name" value="PHOSPHOPANTETHEINE"/>
    <property type="match status" value="2"/>
</dbReference>
<feature type="domain" description="Carrier" evidence="8">
    <location>
        <begin position="3654"/>
        <end position="3728"/>
    </location>
</feature>
<dbReference type="SMART" id="SM00823">
    <property type="entry name" value="PKS_PP"/>
    <property type="match status" value="3"/>
</dbReference>
<dbReference type="RefSeq" id="WP_012655106.1">
    <property type="nucleotide sequence ID" value="NC_011991.1"/>
</dbReference>
<dbReference type="InterPro" id="IPR010071">
    <property type="entry name" value="AA_adenyl_dom"/>
</dbReference>
<dbReference type="GO" id="GO:0072330">
    <property type="term" value="P:monocarboxylic acid biosynthetic process"/>
    <property type="evidence" value="ECO:0007669"/>
    <property type="project" value="UniProtKB-ARBA"/>
</dbReference>
<dbReference type="SUPFAM" id="SSF53335">
    <property type="entry name" value="S-adenosyl-L-methionine-dependent methyltransferases"/>
    <property type="match status" value="1"/>
</dbReference>
<evidence type="ECO:0000259" key="8">
    <source>
        <dbReference type="PROSITE" id="PS50075"/>
    </source>
</evidence>
<evidence type="ECO:0000256" key="2">
    <source>
        <dbReference type="ARBA" id="ARBA00006432"/>
    </source>
</evidence>
<dbReference type="InterPro" id="IPR020845">
    <property type="entry name" value="AMP-binding_CS"/>
</dbReference>
<evidence type="ECO:0000313" key="10">
    <source>
        <dbReference type="Proteomes" id="UP000001596"/>
    </source>
</evidence>
<dbReference type="GO" id="GO:0009403">
    <property type="term" value="P:toxin biosynthetic process"/>
    <property type="evidence" value="ECO:0007669"/>
    <property type="project" value="UniProtKB-ARBA"/>
</dbReference>
<dbReference type="InterPro" id="IPR045851">
    <property type="entry name" value="AMP-bd_C_sf"/>
</dbReference>
<gene>
    <name evidence="9" type="ordered locus">Avi_9641</name>
</gene>
<dbReference type="Gene3D" id="3.40.50.980">
    <property type="match status" value="6"/>
</dbReference>
<dbReference type="GO" id="GO:0043041">
    <property type="term" value="P:amino acid activation for nonribosomal peptide biosynthetic process"/>
    <property type="evidence" value="ECO:0007669"/>
    <property type="project" value="TreeGrafter"/>
</dbReference>
<dbReference type="FunFam" id="3.30.300.30:FF:000010">
    <property type="entry name" value="Enterobactin synthetase component F"/>
    <property type="match status" value="1"/>
</dbReference>
<dbReference type="InterPro" id="IPR006162">
    <property type="entry name" value="Ppantetheine_attach_site"/>
</dbReference>
<dbReference type="Pfam" id="PF08242">
    <property type="entry name" value="Methyltransf_12"/>
    <property type="match status" value="1"/>
</dbReference>
<sequence>MFNRQVSAIARDAQDPSESTRIRSCIIAGEGTLAIRCAQHLMDSGHHLKGVLTSEKVLADWVYAKNITVLRSVEELATLLLDEGPVDWLFSIVNPILLPPNVIARVKGGAFNYHDAPLPRYAGVHATSWAILAEERDYAISWHRISNFVDAGDIVLQRAVPIVDDDTALSLNLKCYQAAAGAFEELISRLTHGKVESYQQDLSQRTFFSRHDRPEADGILQFNRQAKQLSATVRALSFGPYRINTFCRPKLLVADIALGVGALDVLDERSTEPPGTVICVDHKGWRISTFDHDILVRNLVVLETDEDVSPQILAAELEIEPGTQLPILSESEMSRLRRLHIETSKNNSFWQKRLAHANSTSLPFAPSWAEQGRERWRASAWHVLQAFDAIPLETSGSYILTSWLVYLSRVTGKSTIETGWAWQPDDSSSAAVRATLADVVPLQLNVGWVESFDSVRSALSSECATVRVKNTFAKDTFPSKTNLRSSKILRPRRAWDTAVELVDSEVLPQDHPKANVVTFQVDPRKRSFRLIYNAERLSPADVDRITEHLIVLSRSIMTPGNEFVPAHGLEILSRQETELVLEGWNETSVDFPSERCIHQLFERQVAETPDVVAVEQDGISVTYAELNAKANILADKIRMRMTRPDNIVAICVERRIYMITAFIAVVKAGATYLPLDPTNPPEHIADTVADAGAVLILTDTVGAKALSAAVAEGPHTLDIGEAMSAKHPAEIDLVSGFPLIAPSQLAYVIYTSGSTGKPKGVMIEHAGLVNLATWHIKTFGLKTGSRCTLMSRPVFDASVWEMWPALCSGATLVLPPVNLLDDVDVLLKWWHQQDLHVSFLSTPLASIAFQENLTNPNLQSLLVGGDQLRSVPPTLPPKLTLVNNYGPTEATVVATSGEVRAGEPVLTIGRPIANTRAYVLDEYLQPVPHGVVGEIYISGAGVARGYLGRAGLTAEHFVADPFSRVAGKRMYKTGDLGRHLPDGRLHFIGRNDDQIKIRGFRLEPGEIQRQLCEHAGVRDALVIKHDSHELNDYLAAYIVPEQKTLTAGADELRAYLRGYLPEYMVPATFTFLETFPLTQNGKIDRKALPSPIEDPVSRPPYEAPSGHIEQLLATTWQDLLCITRIGTQDNFFELGGHSLLAVKVQARLRQEGLNLKTSDLFSFPTIASLAGKVADADPVLVDHSKIDPNSPLMPSDLPLIDLSKIDIDRIVERAPGGKGNIQDIYALSPLQDGILFHHMLGGIGDAYLLLDLIGFRERVILQRYVEAVQTVVDRHEILRTGFMWHGLTTPAQFVLRKADISVEYVDLDPSAGLAVDQLIERYDPRTYRLDLSEPPLMRFFATRDFQTGHWLLLQLFHHLIADHTTLEILHSEVREIMGGSGSNLPPATPYRNLIAQTRLRAADDEHHRHFFRSMLADIEDPSAPFDMVDVYNDGKDVTESVVTLSVDLDRRLRRHARQLGVSLASICHVAWGIVVARTCGRDAAVFGTVLLGRNQAGGEVDRAMGLFINTLPIRVDLDAVSVGDGICRTHSLLSELMQHEYASLTLAQGCSSVPASIPLFSSLINYRHNDPLQHQADLGCGIERLKFEERTSYPITLSVDDTGVSLGLTVQAVPPVVPGTLSGYMVEALSQIASALEETASVALERLDICDQRTRHKVLVEWNDTRRPISEALLPELFQAQVARTPDAIAVEYEGEQISYAELEARANRMARYLIELGVGPETIVALALPRSIDMVVSLLAVLKSGGAYLPLDPQYPTERLAFMVADAQPATVIAVASTAEKLPEDAPLLLLDDAGVLERISAFSDSAVIETERHAPLDPLHPAYVIYTSGSTGKPKGVVASHESARNRVTAQLWINPPTQADVCCQKTSISFVDSVYELLLPLLGGAHVCIAPDEIGTDLQALLNFIEVHSVTRIVLVPSVAEKLLSLAEAKQKCNTLAVWTLSGEALESNLVATMRRAFPDASVFNLYGSSEIAADAVMHRISDVESEGSVPIGRPISNTFVYVLNDTLQLVPPGVVGELYIAGAGLARGYLRRPGLTAERFVADPFGEAGTRMYRTGDLVKWRSDGILDYLGRADEQVKIRGFRIEPGEIEAALLSHPSVSQAVVIAREDSSGDKKLLGYVVSQSGSLIDAQALRQFLRDRLPDYMVPAAIIALDRLPLSPNGKLDRKALPSPTYEVSVGREPSTPQEELLCGLFAEVLGLNQVGIDDNFFDLGGHSLLATRLISRIRSTFSREVAIRTLFEAPTVAQLDRYLNKSDTARTALQKQMRPPRLPLSPAQRRLWLLDRIDGHSSTYNIPIALHLNGDIEISVLKSCLKDILLRHESLATTFVEVEGIPHQEVVSADNLNIDIITKKIAHENLSTALVAAANYNFDLSIDVPIRPYLFQLGQNEYVLLILLHHIAADGWSMFPLLRDLSASYNARSKGKEPEWTPLSVQYADYTLWHQDVLGSESDQDSLISKQIEYWREALKGLPDEINLPVDRTRPAIESHRGAEVEFALSGELHAGLKALARNERVTLFMLFHSTLAALLYRLGAGTDIAIGSPVAGRMDAALEDLVGFFVNTLVFRIDTADNPTFRELCGRVRDITLDAYAHQDLPFERLVELLNPSRSLAKHPLFQVLLVLHNNLEANLAFDGVDASIEKVNVTSAKFDLSFALREQFDADKAPAGIFGAIEYATDLFDRDTVEAFADRFIRLLEAIVSDPEQRLDEIDLLDPDERHKVLVEWNDTRRPISEALLPELFQAQVARTPDAIALECEGEQISYAELEARANRMARYLIELGVGPETIVALALPRSIDMVVSLLAVLKSGGAYLPLDPQYPTERLAFMVADAQPATVIAVASTAEKLPEDAPLLLLDDAGVLERISAFSDSAVIETERHAPLDPLHPGYVIYTSGSTGKPKGVVVNHSGFTNYLLWAESYYPKNRGTGTPLTTSLAFDATVTSLYLPLLRGSRVILHAEGTEIERVQKDIAGGPLNYSLMKITPAHLDLFGSVVASDRLHEISNCLIVGGEALLSSHIKPWLTGGSPVKIFNEYGPTETVVGCTVFMAGSDRQLAASVPIGRPISNTFVYVLNDTLQLVPPGVVGELYIAGAGLARGYLRRPGLTAERFVADPFGEAGTRMYRTGDLVKWRSDGILDYLGRADEQVKIRGFRIEPGEIEAALLSHPSVSQAVVIAREDSPGDKKLLGYVVHNSHGLAPADVRESKLAEWHELYENEYALPSDAPFGEDFRGWTNSYDGAPIPRQEMEDWREETVKRIIALNPSKVLEIGVGTGLILSRIAPLCDEYWGSDISGTAISKLASLLSAHDKLNEKVRLITAPAHDLSTMPLGYFDTIIINSVTQYFPELGYLTELLERLQGYLAPRGAIFIGDVRNHRLFRMFETAKQVRIAAPEDTPAIISERIERALQSPSELLIDPCYFEKLNSHAAVNMIADVRVKTGRFSNELTKYRYDVILNFPVPSSAAGPQINCVQFNSRHHDADVIGQLLEASQNALVLVGVPNQKLDEDRFVLATFRARVKPSNADSHTTAHPGGELLPVFQTLAQRYGRDLILRWNNESTTGAMDVAFVPAHISAQAVSGPSFPGNHDISSIPARISFADDMAHELREYLEIFLPAHMLPASIIAVESIPLSPNGKVDRGSLPSPDLNPRKGSDPKTAIEHQLCQIFSDVLGIPEIGTDDDFFRLGGNSISVIRLISRARHEMLSLSPRDVFECKTVAKLAPRAAPAPQGKTAQNERGSPQMGLAPVAFDKLQDKWGGRSA</sequence>
<dbReference type="GO" id="GO:0031177">
    <property type="term" value="F:phosphopantetheine binding"/>
    <property type="evidence" value="ECO:0007669"/>
    <property type="project" value="InterPro"/>
</dbReference>
<keyword evidence="4" id="KW-0597">Phosphoprotein</keyword>
<dbReference type="FunFam" id="3.30.300.30:FF:000015">
    <property type="entry name" value="Nonribosomal peptide synthase SidD"/>
    <property type="match status" value="1"/>
</dbReference>
<feature type="domain" description="Carrier" evidence="8">
    <location>
        <begin position="2185"/>
        <end position="2260"/>
    </location>
</feature>
<dbReference type="Gene3D" id="3.30.559.30">
    <property type="entry name" value="Nonribosomal peptide synthetase, condensation domain"/>
    <property type="match status" value="3"/>
</dbReference>
<dbReference type="InterPro" id="IPR025110">
    <property type="entry name" value="AMP-bd_C"/>
</dbReference>
<keyword evidence="6" id="KW-0677">Repeat</keyword>
<dbReference type="NCBIfam" id="NF003417">
    <property type="entry name" value="PRK04813.1"/>
    <property type="match status" value="4"/>
</dbReference>
<dbReference type="Proteomes" id="UP000001596">
    <property type="component" value="Plasmid pAtS4b"/>
</dbReference>
<dbReference type="NCBIfam" id="TIGR01733">
    <property type="entry name" value="AA-adenyl-dom"/>
    <property type="match status" value="3"/>
</dbReference>
<dbReference type="FunFam" id="1.10.1200.10:FF:000016">
    <property type="entry name" value="Non-ribosomal peptide synthase"/>
    <property type="match status" value="1"/>
</dbReference>
<evidence type="ECO:0000256" key="1">
    <source>
        <dbReference type="ARBA" id="ARBA00001957"/>
    </source>
</evidence>
<dbReference type="SUPFAM" id="SSF52777">
    <property type="entry name" value="CoA-dependent acyltransferases"/>
    <property type="match status" value="4"/>
</dbReference>
<comment type="similarity">
    <text evidence="2">Belongs to the ATP-dependent AMP-binding enzyme family.</text>
</comment>
<keyword evidence="10" id="KW-1185">Reference proteome</keyword>
<organism evidence="9 10">
    <name type="scientific">Allorhizobium ampelinum (strain ATCC BAA-846 / DSM 112012 / S4)</name>
    <name type="common">Agrobacterium vitis (strain S4)</name>
    <dbReference type="NCBI Taxonomy" id="311402"/>
    <lineage>
        <taxon>Bacteria</taxon>
        <taxon>Pseudomonadati</taxon>
        <taxon>Pseudomonadota</taxon>
        <taxon>Alphaproteobacteria</taxon>
        <taxon>Hyphomicrobiales</taxon>
        <taxon>Rhizobiaceae</taxon>
        <taxon>Rhizobium/Agrobacterium group</taxon>
        <taxon>Allorhizobium</taxon>
        <taxon>Allorhizobium ampelinum</taxon>
    </lineage>
</organism>
<dbReference type="InterPro" id="IPR036477">
    <property type="entry name" value="Formyl_transf_N_sf"/>
</dbReference>
<dbReference type="Gene3D" id="3.40.50.1820">
    <property type="entry name" value="alpha/beta hydrolase"/>
    <property type="match status" value="1"/>
</dbReference>
<dbReference type="FunFam" id="3.30.559.30:FF:000001">
    <property type="entry name" value="Non-ribosomal peptide synthetase"/>
    <property type="match status" value="1"/>
</dbReference>
<dbReference type="CDD" id="cd08700">
    <property type="entry name" value="FMT_C_OzmH_like"/>
    <property type="match status" value="1"/>
</dbReference>
<dbReference type="EMBL" id="CP000635">
    <property type="protein sequence ID" value="ACM39347.1"/>
    <property type="molecule type" value="Genomic_DNA"/>
</dbReference>
<dbReference type="CDD" id="cd05930">
    <property type="entry name" value="A_NRPS"/>
    <property type="match status" value="3"/>
</dbReference>
<dbReference type="HOGENOM" id="CLU_224373_0_0_5"/>
<dbReference type="CDD" id="cd02440">
    <property type="entry name" value="AdoMet_MTases"/>
    <property type="match status" value="1"/>
</dbReference>
<geneLocation type="plasmid" evidence="9 10">
    <name>pAtS4b</name>
</geneLocation>
<accession>B9K399</accession>
<evidence type="ECO:0000256" key="5">
    <source>
        <dbReference type="ARBA" id="ARBA00022723"/>
    </source>
</evidence>
<dbReference type="SUPFAM" id="SSF53328">
    <property type="entry name" value="Formyltransferase"/>
    <property type="match status" value="1"/>
</dbReference>
<keyword evidence="3" id="KW-0596">Phosphopantetheine</keyword>
<dbReference type="Gene3D" id="1.10.1200.10">
    <property type="entry name" value="ACP-like"/>
    <property type="match status" value="2"/>
</dbReference>
<dbReference type="InterPro" id="IPR013217">
    <property type="entry name" value="Methyltransf_12"/>
</dbReference>
<dbReference type="Pfam" id="PF00551">
    <property type="entry name" value="Formyl_trans_N"/>
    <property type="match status" value="1"/>
</dbReference>
<protein>
    <submittedName>
        <fullName evidence="9">Peptide synthetase</fullName>
    </submittedName>
</protein>
<proteinExistence type="inferred from homology"/>
<dbReference type="Gene3D" id="2.30.38.10">
    <property type="entry name" value="Luciferase, Domain 3"/>
    <property type="match status" value="3"/>
</dbReference>
<dbReference type="Pfam" id="PF13193">
    <property type="entry name" value="AMP-binding_C"/>
    <property type="match status" value="2"/>
</dbReference>
<dbReference type="FunFam" id="3.40.50.980:FF:000001">
    <property type="entry name" value="Non-ribosomal peptide synthetase"/>
    <property type="match status" value="2"/>
</dbReference>
<dbReference type="InterPro" id="IPR023213">
    <property type="entry name" value="CAT-like_dom_sf"/>
</dbReference>
<evidence type="ECO:0000256" key="6">
    <source>
        <dbReference type="ARBA" id="ARBA00022737"/>
    </source>
</evidence>
<feature type="region of interest" description="Disordered" evidence="7">
    <location>
        <begin position="3636"/>
        <end position="3655"/>
    </location>
</feature>
<dbReference type="PROSITE" id="PS00455">
    <property type="entry name" value="AMP_BINDING"/>
    <property type="match status" value="3"/>
</dbReference>
<dbReference type="GO" id="GO:0005737">
    <property type="term" value="C:cytoplasm"/>
    <property type="evidence" value="ECO:0007669"/>
    <property type="project" value="TreeGrafter"/>
</dbReference>
<dbReference type="SUPFAM" id="SSF56801">
    <property type="entry name" value="Acetyl-CoA synthetase-like"/>
    <property type="match status" value="3"/>
</dbReference>
<reference evidence="9 10" key="1">
    <citation type="journal article" date="2009" name="J. Bacteriol.">
        <title>Genome sequences of three Agrobacterium biovars help elucidate the evolution of multichromosome genomes in bacteria.</title>
        <authorList>
            <person name="Slater S.C."/>
            <person name="Goldman B.S."/>
            <person name="Goodner B."/>
            <person name="Setubal J.C."/>
            <person name="Farrand S.K."/>
            <person name="Nester E.W."/>
            <person name="Burr T.J."/>
            <person name="Banta L."/>
            <person name="Dickerman A.W."/>
            <person name="Paulsen I."/>
            <person name="Otten L."/>
            <person name="Suen G."/>
            <person name="Welch R."/>
            <person name="Almeida N.F."/>
            <person name="Arnold F."/>
            <person name="Burton O.T."/>
            <person name="Du Z."/>
            <person name="Ewing A."/>
            <person name="Godsy E."/>
            <person name="Heisel S."/>
            <person name="Houmiel K.L."/>
            <person name="Jhaveri J."/>
            <person name="Lu J."/>
            <person name="Miller N.M."/>
            <person name="Norton S."/>
            <person name="Chen Q."/>
            <person name="Phoolcharoen W."/>
            <person name="Ohlin V."/>
            <person name="Ondrusek D."/>
            <person name="Pride N."/>
            <person name="Stricklin S.L."/>
            <person name="Sun J."/>
            <person name="Wheeler C."/>
            <person name="Wilson L."/>
            <person name="Zhu H."/>
            <person name="Wood D.W."/>
        </authorList>
    </citation>
    <scope>NUCLEOTIDE SEQUENCE [LARGE SCALE GENOMIC DNA]</scope>
    <source>
        <strain evidence="10">S4 / ATCC BAA-846</strain>
        <plasmid evidence="9 10">pAtS4b</plasmid>
    </source>
</reference>
<dbReference type="InterPro" id="IPR011034">
    <property type="entry name" value="Formyl_transferase-like_C_sf"/>
</dbReference>
<evidence type="ECO:0000256" key="7">
    <source>
        <dbReference type="SAM" id="MobiDB-lite"/>
    </source>
</evidence>
<name>B9K399_ALLAM</name>
<dbReference type="Gene3D" id="3.40.50.12230">
    <property type="match status" value="1"/>
</dbReference>
<dbReference type="InterPro" id="IPR020806">
    <property type="entry name" value="PKS_PP-bd"/>
</dbReference>
<comment type="cofactor">
    <cofactor evidence="1">
        <name>pantetheine 4'-phosphate</name>
        <dbReference type="ChEBI" id="CHEBI:47942"/>
    </cofactor>
</comment>
<dbReference type="PANTHER" id="PTHR45527:SF1">
    <property type="entry name" value="FATTY ACID SYNTHASE"/>
    <property type="match status" value="1"/>
</dbReference>
<dbReference type="GO" id="GO:0046872">
    <property type="term" value="F:metal ion binding"/>
    <property type="evidence" value="ECO:0007669"/>
    <property type="project" value="UniProtKB-KW"/>
</dbReference>
<dbReference type="Gene3D" id="3.30.559.10">
    <property type="entry name" value="Chloramphenicol acetyltransferase-like domain"/>
    <property type="match status" value="2"/>
</dbReference>
<dbReference type="InterPro" id="IPR029063">
    <property type="entry name" value="SAM-dependent_MTases_sf"/>
</dbReference>
<feature type="region of interest" description="Disordered" evidence="7">
    <location>
        <begin position="3723"/>
        <end position="3744"/>
    </location>
</feature>
<dbReference type="InterPro" id="IPR001242">
    <property type="entry name" value="Condensation_dom"/>
</dbReference>
<dbReference type="KEGG" id="avi:Avi_9641"/>
<dbReference type="Pfam" id="PF00501">
    <property type="entry name" value="AMP-binding"/>
    <property type="match status" value="3"/>
</dbReference>
<keyword evidence="9" id="KW-0614">Plasmid</keyword>
<dbReference type="CDD" id="cd19544">
    <property type="entry name" value="E-C_NRPS"/>
    <property type="match status" value="1"/>
</dbReference>
<evidence type="ECO:0000256" key="3">
    <source>
        <dbReference type="ARBA" id="ARBA00022450"/>
    </source>
</evidence>
<dbReference type="Pfam" id="PF00668">
    <property type="entry name" value="Condensation"/>
    <property type="match status" value="2"/>
</dbReference>
<dbReference type="FunFam" id="1.10.1200.10:FF:000005">
    <property type="entry name" value="Nonribosomal peptide synthetase 1"/>
    <property type="match status" value="2"/>
</dbReference>
<dbReference type="InterPro" id="IPR036736">
    <property type="entry name" value="ACP-like_sf"/>
</dbReference>
<dbReference type="InterPro" id="IPR029058">
    <property type="entry name" value="AB_hydrolase_fold"/>
</dbReference>
<dbReference type="InterPro" id="IPR009081">
    <property type="entry name" value="PP-bd_ACP"/>
</dbReference>
<dbReference type="Gene3D" id="3.30.300.30">
    <property type="match status" value="4"/>
</dbReference>